<dbReference type="Proteomes" id="UP000183567">
    <property type="component" value="Unassembled WGS sequence"/>
</dbReference>
<dbReference type="AlphaFoldDB" id="A0A1J8QUS1"/>
<accession>A0A1J8QUS1</accession>
<keyword evidence="2" id="KW-1185">Reference proteome</keyword>
<dbReference type="EMBL" id="LVVM01003143">
    <property type="protein sequence ID" value="OJA15412.1"/>
    <property type="molecule type" value="Genomic_DNA"/>
</dbReference>
<name>A0A1J8QUS1_9AGAM</name>
<evidence type="ECO:0000313" key="2">
    <source>
        <dbReference type="Proteomes" id="UP000183567"/>
    </source>
</evidence>
<sequence>MPSLVVLNIIHGSRTFMSWGL</sequence>
<gene>
    <name evidence="1" type="ORF">AZE42_13428</name>
</gene>
<evidence type="ECO:0000313" key="1">
    <source>
        <dbReference type="EMBL" id="OJA15412.1"/>
    </source>
</evidence>
<proteinExistence type="predicted"/>
<organism evidence="1 2">
    <name type="scientific">Rhizopogon vesiculosus</name>
    <dbReference type="NCBI Taxonomy" id="180088"/>
    <lineage>
        <taxon>Eukaryota</taxon>
        <taxon>Fungi</taxon>
        <taxon>Dikarya</taxon>
        <taxon>Basidiomycota</taxon>
        <taxon>Agaricomycotina</taxon>
        <taxon>Agaricomycetes</taxon>
        <taxon>Agaricomycetidae</taxon>
        <taxon>Boletales</taxon>
        <taxon>Suillineae</taxon>
        <taxon>Rhizopogonaceae</taxon>
        <taxon>Rhizopogon</taxon>
    </lineage>
</organism>
<comment type="caution">
    <text evidence="1">The sequence shown here is derived from an EMBL/GenBank/DDBJ whole genome shotgun (WGS) entry which is preliminary data.</text>
</comment>
<reference evidence="1 2" key="1">
    <citation type="submission" date="2016-03" db="EMBL/GenBank/DDBJ databases">
        <title>Comparative genomics of the ectomycorrhizal sister species Rhizopogon vinicolor and Rhizopogon vesiculosus (Basidiomycota: Boletales) reveals a divergence of the mating type B locus.</title>
        <authorList>
            <person name="Mujic A.B."/>
            <person name="Kuo A."/>
            <person name="Tritt A."/>
            <person name="Lipzen A."/>
            <person name="Chen C."/>
            <person name="Johnson J."/>
            <person name="Sharma A."/>
            <person name="Barry K."/>
            <person name="Grigoriev I.V."/>
            <person name="Spatafora J.W."/>
        </authorList>
    </citation>
    <scope>NUCLEOTIDE SEQUENCE [LARGE SCALE GENOMIC DNA]</scope>
    <source>
        <strain evidence="1 2">AM-OR11-056</strain>
    </source>
</reference>
<protein>
    <submittedName>
        <fullName evidence="1">Uncharacterized protein</fullName>
    </submittedName>
</protein>